<evidence type="ECO:0000259" key="10">
    <source>
        <dbReference type="Pfam" id="PF01521"/>
    </source>
</evidence>
<evidence type="ECO:0000256" key="7">
    <source>
        <dbReference type="ARBA" id="ARBA00073313"/>
    </source>
</evidence>
<comment type="function">
    <text evidence="6">Involved in the maturation of mitochondrial 4Fe-4S proteins functioning late in the iron-sulfur cluster assembly pathway. May be involved in the binding of an intermediate of Fe/S cluster assembly.</text>
</comment>
<dbReference type="GO" id="GO:0051539">
    <property type="term" value="F:4 iron, 4 sulfur cluster binding"/>
    <property type="evidence" value="ECO:0007669"/>
    <property type="project" value="TreeGrafter"/>
</dbReference>
<reference evidence="11 12" key="1">
    <citation type="submission" date="2015-03" db="EMBL/GenBank/DDBJ databases">
        <title>Draft genome of the nematode, Opisthorchis viverrini.</title>
        <authorList>
            <person name="Mitreva M."/>
        </authorList>
    </citation>
    <scope>NUCLEOTIDE SEQUENCE [LARGE SCALE GENOMIC DNA]</scope>
    <source>
        <strain evidence="11">Khon Kaen</strain>
    </source>
</reference>
<dbReference type="Pfam" id="PF01521">
    <property type="entry name" value="Fe-S_biosyn"/>
    <property type="match status" value="1"/>
</dbReference>
<evidence type="ECO:0000313" key="12">
    <source>
        <dbReference type="Proteomes" id="UP000243686"/>
    </source>
</evidence>
<dbReference type="GO" id="GO:0051537">
    <property type="term" value="F:2 iron, 2 sulfur cluster binding"/>
    <property type="evidence" value="ECO:0007669"/>
    <property type="project" value="TreeGrafter"/>
</dbReference>
<keyword evidence="3" id="KW-0479">Metal-binding</keyword>
<keyword evidence="4" id="KW-0408">Iron</keyword>
<dbReference type="InterPro" id="IPR035903">
    <property type="entry name" value="HesB-like_dom_sf"/>
</dbReference>
<dbReference type="EMBL" id="KV892742">
    <property type="protein sequence ID" value="OON20282.1"/>
    <property type="molecule type" value="Genomic_DNA"/>
</dbReference>
<dbReference type="SUPFAM" id="SSF89360">
    <property type="entry name" value="HesB-like domain"/>
    <property type="match status" value="1"/>
</dbReference>
<dbReference type="PANTHER" id="PTHR43011:SF1">
    <property type="entry name" value="IRON-SULFUR CLUSTER ASSEMBLY 2 HOMOLOG, MITOCHONDRIAL"/>
    <property type="match status" value="1"/>
</dbReference>
<evidence type="ECO:0000256" key="1">
    <source>
        <dbReference type="ARBA" id="ARBA00004173"/>
    </source>
</evidence>
<evidence type="ECO:0000256" key="8">
    <source>
        <dbReference type="ARBA" id="ARBA00077082"/>
    </source>
</evidence>
<keyword evidence="12" id="KW-1185">Reference proteome</keyword>
<dbReference type="NCBIfam" id="TIGR00049">
    <property type="entry name" value="iron-sulfur cluster assembly accessory protein"/>
    <property type="match status" value="1"/>
</dbReference>
<proteinExistence type="inferred from homology"/>
<evidence type="ECO:0000256" key="6">
    <source>
        <dbReference type="ARBA" id="ARBA00057540"/>
    </source>
</evidence>
<evidence type="ECO:0000256" key="3">
    <source>
        <dbReference type="ARBA" id="ARBA00022723"/>
    </source>
</evidence>
<organism evidence="11 12">
    <name type="scientific">Opisthorchis viverrini</name>
    <name type="common">Southeast Asian liver fluke</name>
    <dbReference type="NCBI Taxonomy" id="6198"/>
    <lineage>
        <taxon>Eukaryota</taxon>
        <taxon>Metazoa</taxon>
        <taxon>Spiralia</taxon>
        <taxon>Lophotrochozoa</taxon>
        <taxon>Platyhelminthes</taxon>
        <taxon>Trematoda</taxon>
        <taxon>Digenea</taxon>
        <taxon>Opisthorchiida</taxon>
        <taxon>Opisthorchiata</taxon>
        <taxon>Opisthorchiidae</taxon>
        <taxon>Opisthorchis</taxon>
    </lineage>
</organism>
<feature type="non-terminal residue" evidence="11">
    <location>
        <position position="1"/>
    </location>
</feature>
<comment type="subunit">
    <text evidence="9">Heterotetramer; forms a dimer of dimers with IBA57. Interacts with [2Fe-2S]-ISCA2 forming the heterodimer [2Fe- 2S]-ISCA2-IBA57 complex; [2Fe-2S] cluster binding is absolutely required to promote the complex formation.</text>
</comment>
<feature type="domain" description="Core" evidence="10">
    <location>
        <begin position="2"/>
        <end position="101"/>
    </location>
</feature>
<dbReference type="GO" id="GO:0005506">
    <property type="term" value="F:iron ion binding"/>
    <property type="evidence" value="ECO:0007669"/>
    <property type="project" value="TreeGrafter"/>
</dbReference>
<dbReference type="FunFam" id="2.60.300.12:FF:000006">
    <property type="entry name" value="Iron-sulfur cluster assembly 2 mitochondrial"/>
    <property type="match status" value="1"/>
</dbReference>
<dbReference type="GO" id="GO:0016226">
    <property type="term" value="P:iron-sulfur cluster assembly"/>
    <property type="evidence" value="ECO:0007669"/>
    <property type="project" value="InterPro"/>
</dbReference>
<dbReference type="InterPro" id="IPR000361">
    <property type="entry name" value="ATAP_core_dom"/>
</dbReference>
<dbReference type="AlphaFoldDB" id="A0A1S8X0P0"/>
<comment type="subcellular location">
    <subcellularLocation>
        <location evidence="1">Mitochondrion</location>
    </subcellularLocation>
</comment>
<accession>A0A1S8X0P0</accession>
<dbReference type="GO" id="GO:0120510">
    <property type="term" value="C:mitochondrial [4Fe-4S] assembly complex"/>
    <property type="evidence" value="ECO:0007669"/>
    <property type="project" value="UniProtKB-ARBA"/>
</dbReference>
<sequence length="109" mass="12139">RLKAIERSSNSILRILVDNGGCSGFQYKFELTEEPTPSDRYVSPQSDHCHRVIEQDGVRVIVDDVSLGLIEGSTLDYEDELIRSGFRITKNPQAEKGCSCGVSFALKMD</sequence>
<gene>
    <name evidence="11" type="ORF">X801_03841</name>
</gene>
<evidence type="ECO:0000256" key="4">
    <source>
        <dbReference type="ARBA" id="ARBA00023004"/>
    </source>
</evidence>
<comment type="similarity">
    <text evidence="2">Belongs to the HesB/IscA family.</text>
</comment>
<evidence type="ECO:0000256" key="9">
    <source>
        <dbReference type="ARBA" id="ARBA00093471"/>
    </source>
</evidence>
<evidence type="ECO:0000256" key="2">
    <source>
        <dbReference type="ARBA" id="ARBA00006718"/>
    </source>
</evidence>
<dbReference type="Gene3D" id="2.60.300.12">
    <property type="entry name" value="HesB-like domain"/>
    <property type="match status" value="1"/>
</dbReference>
<protein>
    <recommendedName>
        <fullName evidence="7">Iron-sulfur cluster assembly 2 homolog, mitochondrial</fullName>
    </recommendedName>
    <alternativeName>
        <fullName evidence="8">HESB-like domain-containing protein 1</fullName>
    </alternativeName>
</protein>
<dbReference type="PANTHER" id="PTHR43011">
    <property type="entry name" value="IRON-SULFUR CLUSTER ASSEMBLY 2 HOMOLOG, MITOCHONDRIAL"/>
    <property type="match status" value="1"/>
</dbReference>
<keyword evidence="5" id="KW-0496">Mitochondrion</keyword>
<evidence type="ECO:0000313" key="11">
    <source>
        <dbReference type="EMBL" id="OON20282.1"/>
    </source>
</evidence>
<name>A0A1S8X0P0_OPIVI</name>
<evidence type="ECO:0000256" key="5">
    <source>
        <dbReference type="ARBA" id="ARBA00023128"/>
    </source>
</evidence>
<dbReference type="InterPro" id="IPR016092">
    <property type="entry name" value="ATAP"/>
</dbReference>
<dbReference type="Proteomes" id="UP000243686">
    <property type="component" value="Unassembled WGS sequence"/>
</dbReference>